<dbReference type="InterPro" id="IPR033138">
    <property type="entry name" value="Cu_oxidase_CS"/>
</dbReference>
<dbReference type="InterPro" id="IPR001117">
    <property type="entry name" value="Cu-oxidase_2nd"/>
</dbReference>
<evidence type="ECO:0000313" key="14">
    <source>
        <dbReference type="EMBL" id="KAK5118803.1"/>
    </source>
</evidence>
<gene>
    <name evidence="14" type="ORF">LTR62_000012</name>
</gene>
<dbReference type="InterPro" id="IPR045087">
    <property type="entry name" value="Cu-oxidase_fam"/>
</dbReference>
<evidence type="ECO:0000256" key="1">
    <source>
        <dbReference type="ARBA" id="ARBA00000349"/>
    </source>
</evidence>
<dbReference type="InterPro" id="IPR011707">
    <property type="entry name" value="Cu-oxidase-like_N"/>
</dbReference>
<keyword evidence="10" id="KW-0732">Signal</keyword>
<dbReference type="CDD" id="cd13854">
    <property type="entry name" value="CuRO_1_MaLCC_like"/>
    <property type="match status" value="1"/>
</dbReference>
<evidence type="ECO:0000256" key="2">
    <source>
        <dbReference type="ARBA" id="ARBA00001935"/>
    </source>
</evidence>
<dbReference type="PROSITE" id="PS00080">
    <property type="entry name" value="MULTICOPPER_OXIDASE2"/>
    <property type="match status" value="1"/>
</dbReference>
<dbReference type="Pfam" id="PF00394">
    <property type="entry name" value="Cu-oxidase"/>
    <property type="match status" value="1"/>
</dbReference>
<dbReference type="Pfam" id="PF07732">
    <property type="entry name" value="Cu-oxidase_3"/>
    <property type="match status" value="1"/>
</dbReference>
<accession>A0AAN7TQV5</accession>
<dbReference type="CDD" id="cd13901">
    <property type="entry name" value="CuRO_3_MaLCC_like"/>
    <property type="match status" value="1"/>
</dbReference>
<evidence type="ECO:0000256" key="9">
    <source>
        <dbReference type="ARBA" id="ARBA00023185"/>
    </source>
</evidence>
<feature type="domain" description="Plastocyanin-like" evidence="11">
    <location>
        <begin position="215"/>
        <end position="358"/>
    </location>
</feature>
<reference evidence="14" key="1">
    <citation type="submission" date="2023-08" db="EMBL/GenBank/DDBJ databases">
        <title>Black Yeasts Isolated from many extreme environments.</title>
        <authorList>
            <person name="Coleine C."/>
            <person name="Stajich J.E."/>
            <person name="Selbmann L."/>
        </authorList>
    </citation>
    <scope>NUCLEOTIDE SEQUENCE</scope>
    <source>
        <strain evidence="14">CCFEE 5401</strain>
    </source>
</reference>
<keyword evidence="9" id="KW-0439">Lignin degradation</keyword>
<evidence type="ECO:0000256" key="6">
    <source>
        <dbReference type="ARBA" id="ARBA00023002"/>
    </source>
</evidence>
<dbReference type="GO" id="GO:0052716">
    <property type="term" value="F:hydroquinone:oxygen oxidoreductase activity"/>
    <property type="evidence" value="ECO:0007669"/>
    <property type="project" value="UniProtKB-EC"/>
</dbReference>
<dbReference type="InterPro" id="IPR011706">
    <property type="entry name" value="Cu-oxidase_C"/>
</dbReference>
<evidence type="ECO:0000256" key="7">
    <source>
        <dbReference type="ARBA" id="ARBA00023008"/>
    </source>
</evidence>
<comment type="caution">
    <text evidence="14">The sequence shown here is derived from an EMBL/GenBank/DDBJ whole genome shotgun (WGS) entry which is preliminary data.</text>
</comment>
<feature type="domain" description="Plastocyanin-like" evidence="12">
    <location>
        <begin position="457"/>
        <end position="559"/>
    </location>
</feature>
<feature type="signal peptide" evidence="10">
    <location>
        <begin position="1"/>
        <end position="20"/>
    </location>
</feature>
<dbReference type="InterPro" id="IPR002355">
    <property type="entry name" value="Cu_oxidase_Cu_BS"/>
</dbReference>
<dbReference type="Proteomes" id="UP001310890">
    <property type="component" value="Unassembled WGS sequence"/>
</dbReference>
<keyword evidence="5" id="KW-0479">Metal-binding</keyword>
<evidence type="ECO:0000256" key="10">
    <source>
        <dbReference type="SAM" id="SignalP"/>
    </source>
</evidence>
<dbReference type="FunFam" id="2.60.40.420:FF:000021">
    <property type="entry name" value="Extracellular dihydrogeodin oxidase/laccase"/>
    <property type="match status" value="1"/>
</dbReference>
<comment type="similarity">
    <text evidence="3">Belongs to the multicopper oxidase family.</text>
</comment>
<protein>
    <recommendedName>
        <fullName evidence="4">laccase</fullName>
        <ecNumber evidence="4">1.10.3.2</ecNumber>
    </recommendedName>
</protein>
<evidence type="ECO:0000256" key="4">
    <source>
        <dbReference type="ARBA" id="ARBA00012297"/>
    </source>
</evidence>
<evidence type="ECO:0000259" key="12">
    <source>
        <dbReference type="Pfam" id="PF07731"/>
    </source>
</evidence>
<dbReference type="EC" id="1.10.3.2" evidence="4"/>
<comment type="cofactor">
    <cofactor evidence="2">
        <name>Cu cation</name>
        <dbReference type="ChEBI" id="CHEBI:23378"/>
    </cofactor>
</comment>
<feature type="domain" description="Plastocyanin-like" evidence="13">
    <location>
        <begin position="87"/>
        <end position="201"/>
    </location>
</feature>
<evidence type="ECO:0000259" key="11">
    <source>
        <dbReference type="Pfam" id="PF00394"/>
    </source>
</evidence>
<dbReference type="PANTHER" id="PTHR11709:SF87">
    <property type="entry name" value="LACCASE"/>
    <property type="match status" value="1"/>
</dbReference>
<dbReference type="CDD" id="cd13880">
    <property type="entry name" value="CuRO_2_MaLCC_like"/>
    <property type="match status" value="1"/>
</dbReference>
<proteinExistence type="inferred from homology"/>
<dbReference type="Gene3D" id="2.60.40.420">
    <property type="entry name" value="Cupredoxins - blue copper proteins"/>
    <property type="match status" value="3"/>
</dbReference>
<name>A0AAN7TQV5_9PEZI</name>
<dbReference type="GO" id="GO:0005507">
    <property type="term" value="F:copper ion binding"/>
    <property type="evidence" value="ECO:0007669"/>
    <property type="project" value="InterPro"/>
</dbReference>
<dbReference type="GO" id="GO:0046274">
    <property type="term" value="P:lignin catabolic process"/>
    <property type="evidence" value="ECO:0007669"/>
    <property type="project" value="UniProtKB-KW"/>
</dbReference>
<dbReference type="FunFam" id="2.60.40.420:FF:000045">
    <property type="entry name" value="Laccase 2"/>
    <property type="match status" value="1"/>
</dbReference>
<dbReference type="InterPro" id="IPR008972">
    <property type="entry name" value="Cupredoxin"/>
</dbReference>
<dbReference type="EMBL" id="JAVRRL010000001">
    <property type="protein sequence ID" value="KAK5118803.1"/>
    <property type="molecule type" value="Genomic_DNA"/>
</dbReference>
<dbReference type="AlphaFoldDB" id="A0AAN7TQV5"/>
<dbReference type="Pfam" id="PF07731">
    <property type="entry name" value="Cu-oxidase_2"/>
    <property type="match status" value="1"/>
</dbReference>
<evidence type="ECO:0000256" key="3">
    <source>
        <dbReference type="ARBA" id="ARBA00010609"/>
    </source>
</evidence>
<keyword evidence="7" id="KW-0186">Copper</keyword>
<keyword evidence="8" id="KW-0325">Glycoprotein</keyword>
<comment type="catalytic activity">
    <reaction evidence="1">
        <text>4 hydroquinone + O2 = 4 benzosemiquinone + 2 H2O</text>
        <dbReference type="Rhea" id="RHEA:11276"/>
        <dbReference type="ChEBI" id="CHEBI:15377"/>
        <dbReference type="ChEBI" id="CHEBI:15379"/>
        <dbReference type="ChEBI" id="CHEBI:17594"/>
        <dbReference type="ChEBI" id="CHEBI:17977"/>
        <dbReference type="EC" id="1.10.3.2"/>
    </reaction>
</comment>
<evidence type="ECO:0000259" key="13">
    <source>
        <dbReference type="Pfam" id="PF07732"/>
    </source>
</evidence>
<evidence type="ECO:0000256" key="5">
    <source>
        <dbReference type="ARBA" id="ARBA00022723"/>
    </source>
</evidence>
<organism evidence="14 15">
    <name type="scientific">Meristemomyces frigidus</name>
    <dbReference type="NCBI Taxonomy" id="1508187"/>
    <lineage>
        <taxon>Eukaryota</taxon>
        <taxon>Fungi</taxon>
        <taxon>Dikarya</taxon>
        <taxon>Ascomycota</taxon>
        <taxon>Pezizomycotina</taxon>
        <taxon>Dothideomycetes</taxon>
        <taxon>Dothideomycetidae</taxon>
        <taxon>Mycosphaerellales</taxon>
        <taxon>Teratosphaeriaceae</taxon>
        <taxon>Meristemomyces</taxon>
    </lineage>
</organism>
<feature type="chain" id="PRO_5042865040" description="laccase" evidence="10">
    <location>
        <begin position="21"/>
        <end position="592"/>
    </location>
</feature>
<dbReference type="PANTHER" id="PTHR11709">
    <property type="entry name" value="MULTI-COPPER OXIDASE"/>
    <property type="match status" value="1"/>
</dbReference>
<evidence type="ECO:0000313" key="15">
    <source>
        <dbReference type="Proteomes" id="UP001310890"/>
    </source>
</evidence>
<evidence type="ECO:0000256" key="8">
    <source>
        <dbReference type="ARBA" id="ARBA00023180"/>
    </source>
</evidence>
<dbReference type="SUPFAM" id="SSF49503">
    <property type="entry name" value="Cupredoxins"/>
    <property type="match status" value="3"/>
</dbReference>
<sequence>MRLNQIRSVCLAALAGLTAAAVVPAERVQKRATSSIVASSTSSRVADAVCTHGPTTRGCWKNGYSIATDFDQKFPSTGKIVPHSITITNTTCNPDGHGERLCLLINDQYPGPTLSATWGDTMQVTVKNAMQDNGTSIHWHGVRQYHSPGMDGVNGITECPLAPGQTKTFTFPVSQYGHSWYHAHYSSQYGDGIVGNLVFDGPSTANYDEDLGPYVINEWYYQTALAVNSIAFQNLQAGGPPPNADNVLINGTNKNANGGGSYNKVSVKAGKKYRLRLVNMSVDNYMRVSLDNHVLQIMASDFIPVVPFYVETLLLAIGQRYDVVITTNQTASNYWFRADAAADCLSGNNFHGLAIWTYNSVAVATPTTTAYSFTTGCVEPSQVEPYWLQPVPSSSFANDIGNLPLGLTKAQVAPNGDLTIVWSLDSGSIDVDWAKPTIEYLFEGNTSYPAAFNLLPTMQEGAWNYVVIQQSQQAPPVPHPFHLHGHDFFVLGQGTGTFSASTAALNFNNPPRRDTATVIGGGWLAMAFNSNNPGTWLMHCHIAWHVAEGLGLQFLESPAQITLPDRTQFEGQCSAWQSYYQTAYWDKDDSGI</sequence>
<dbReference type="PROSITE" id="PS00079">
    <property type="entry name" value="MULTICOPPER_OXIDASE1"/>
    <property type="match status" value="1"/>
</dbReference>
<keyword evidence="6" id="KW-0560">Oxidoreductase</keyword>